<evidence type="ECO:0000256" key="11">
    <source>
        <dbReference type="ARBA" id="ARBA00023136"/>
    </source>
</evidence>
<dbReference type="SUPFAM" id="SSF57850">
    <property type="entry name" value="RING/U-box"/>
    <property type="match status" value="1"/>
</dbReference>
<keyword evidence="8" id="KW-0833">Ubl conjugation pathway</keyword>
<accession>A0A1R0H7X4</accession>
<comment type="subcellular location">
    <subcellularLocation>
        <location evidence="2">Membrane</location>
        <topology evidence="2">Multi-pass membrane protein</topology>
    </subcellularLocation>
</comment>
<evidence type="ECO:0000313" key="17">
    <source>
        <dbReference type="Proteomes" id="UP000187455"/>
    </source>
</evidence>
<dbReference type="GO" id="GO:0016020">
    <property type="term" value="C:membrane"/>
    <property type="evidence" value="ECO:0007669"/>
    <property type="project" value="UniProtKB-SubCell"/>
</dbReference>
<keyword evidence="5 14" id="KW-0812">Transmembrane</keyword>
<keyword evidence="16" id="KW-0675">Receptor</keyword>
<dbReference type="EC" id="2.3.2.27" evidence="3"/>
<feature type="compositionally biased region" description="Polar residues" evidence="13">
    <location>
        <begin position="105"/>
        <end position="115"/>
    </location>
</feature>
<dbReference type="STRING" id="133383.A0A1R0H7X4"/>
<evidence type="ECO:0000256" key="1">
    <source>
        <dbReference type="ARBA" id="ARBA00000900"/>
    </source>
</evidence>
<name>A0A1R0H7X4_9FUNG</name>
<evidence type="ECO:0000256" key="12">
    <source>
        <dbReference type="PROSITE-ProRule" id="PRU00175"/>
    </source>
</evidence>
<evidence type="ECO:0000256" key="5">
    <source>
        <dbReference type="ARBA" id="ARBA00022692"/>
    </source>
</evidence>
<dbReference type="SMART" id="SM00184">
    <property type="entry name" value="RING"/>
    <property type="match status" value="1"/>
</dbReference>
<feature type="compositionally biased region" description="Polar residues" evidence="13">
    <location>
        <begin position="306"/>
        <end position="315"/>
    </location>
</feature>
<dbReference type="Proteomes" id="UP000187455">
    <property type="component" value="Unassembled WGS sequence"/>
</dbReference>
<dbReference type="InterPro" id="IPR013083">
    <property type="entry name" value="Znf_RING/FYVE/PHD"/>
</dbReference>
<comment type="caution">
    <text evidence="16">The sequence shown here is derived from an EMBL/GenBank/DDBJ whole genome shotgun (WGS) entry which is preliminary data.</text>
</comment>
<dbReference type="PROSITE" id="PS50089">
    <property type="entry name" value="ZF_RING_2"/>
    <property type="match status" value="1"/>
</dbReference>
<evidence type="ECO:0000256" key="8">
    <source>
        <dbReference type="ARBA" id="ARBA00022786"/>
    </source>
</evidence>
<dbReference type="EMBL" id="LSSL01000164">
    <property type="protein sequence ID" value="OLY85285.1"/>
    <property type="molecule type" value="Genomic_DNA"/>
</dbReference>
<dbReference type="Gene3D" id="3.30.40.10">
    <property type="entry name" value="Zinc/RING finger domain, C3HC4 (zinc finger)"/>
    <property type="match status" value="1"/>
</dbReference>
<feature type="region of interest" description="Disordered" evidence="13">
    <location>
        <begin position="255"/>
        <end position="350"/>
    </location>
</feature>
<feature type="transmembrane region" description="Helical" evidence="14">
    <location>
        <begin position="54"/>
        <end position="74"/>
    </location>
</feature>
<feature type="region of interest" description="Disordered" evidence="13">
    <location>
        <begin position="81"/>
        <end position="115"/>
    </location>
</feature>
<dbReference type="CDD" id="cd16454">
    <property type="entry name" value="RING-H2_PA-TM-RING"/>
    <property type="match status" value="1"/>
</dbReference>
<evidence type="ECO:0000259" key="15">
    <source>
        <dbReference type="PROSITE" id="PS50089"/>
    </source>
</evidence>
<proteinExistence type="predicted"/>
<keyword evidence="11 14" id="KW-0472">Membrane</keyword>
<evidence type="ECO:0000256" key="9">
    <source>
        <dbReference type="ARBA" id="ARBA00022833"/>
    </source>
</evidence>
<sequence length="350" mass="38453">MDFLTSTSASGVDSSSQFSPFIVSTSSFDQFSYLSSILKCNNFYWYFYKGSSTSPAVIVAIVVGSLFVVCIRILKKLTPPAYEGNGRNNPNRIDPSTGLPYPEGQNGNSANPSNRLKSLSKEELETYPVVKFSQSMIRKPTQIKQEKDEIFLDLESQEAKKDKPHMLKSASKVLTDTLSSAKNLVTGGGGDANTNQEKDDVNYGNECMICFEKINIGDDIRIIPCLHKFHRECLDQWLLERVGSCPNCRMDLHIQQEQDQPPSSPDVSPTPPAETSEQSARNHIVPGLSNIFQSSSSPSSGEAGLFSNNEATSQGSNHSGNNHSHNHHDHAHNPNNQAINITSYGGPNMH</sequence>
<dbReference type="InterPro" id="IPR001841">
    <property type="entry name" value="Znf_RING"/>
</dbReference>
<evidence type="ECO:0000256" key="4">
    <source>
        <dbReference type="ARBA" id="ARBA00022679"/>
    </source>
</evidence>
<dbReference type="GO" id="GO:0016567">
    <property type="term" value="P:protein ubiquitination"/>
    <property type="evidence" value="ECO:0007669"/>
    <property type="project" value="TreeGrafter"/>
</dbReference>
<reference evidence="16 17" key="1">
    <citation type="journal article" date="2016" name="Mol. Biol. Evol.">
        <title>Genome-Wide Survey of Gut Fungi (Harpellales) Reveals the First Horizontally Transferred Ubiquitin Gene from a Mosquito Host.</title>
        <authorList>
            <person name="Wang Y."/>
            <person name="White M.M."/>
            <person name="Kvist S."/>
            <person name="Moncalvo J.M."/>
        </authorList>
    </citation>
    <scope>NUCLEOTIDE SEQUENCE [LARGE SCALE GENOMIC DNA]</scope>
    <source>
        <strain evidence="16 17">ALG-7-W6</strain>
    </source>
</reference>
<dbReference type="PANTHER" id="PTHR45977">
    <property type="entry name" value="TARGET OF ERK KINASE MPK-1"/>
    <property type="match status" value="1"/>
</dbReference>
<dbReference type="PANTHER" id="PTHR45977:SF4">
    <property type="entry name" value="RING-TYPE DOMAIN-CONTAINING PROTEIN"/>
    <property type="match status" value="1"/>
</dbReference>
<dbReference type="OrthoDB" id="8062037at2759"/>
<evidence type="ECO:0000256" key="10">
    <source>
        <dbReference type="ARBA" id="ARBA00022989"/>
    </source>
</evidence>
<feature type="compositionally biased region" description="Pro residues" evidence="13">
    <location>
        <begin position="262"/>
        <end position="272"/>
    </location>
</feature>
<keyword evidence="7 12" id="KW-0863">Zinc-finger</keyword>
<evidence type="ECO:0000256" key="14">
    <source>
        <dbReference type="SAM" id="Phobius"/>
    </source>
</evidence>
<protein>
    <recommendedName>
        <fullName evidence="3">RING-type E3 ubiquitin transferase</fullName>
        <ecNumber evidence="3">2.3.2.27</ecNumber>
    </recommendedName>
</protein>
<keyword evidence="9" id="KW-0862">Zinc</keyword>
<dbReference type="AlphaFoldDB" id="A0A1R0H7X4"/>
<evidence type="ECO:0000313" key="16">
    <source>
        <dbReference type="EMBL" id="OLY85285.1"/>
    </source>
</evidence>
<evidence type="ECO:0000256" key="7">
    <source>
        <dbReference type="ARBA" id="ARBA00022771"/>
    </source>
</evidence>
<dbReference type="GO" id="GO:0008270">
    <property type="term" value="F:zinc ion binding"/>
    <property type="evidence" value="ECO:0007669"/>
    <property type="project" value="UniProtKB-KW"/>
</dbReference>
<dbReference type="GO" id="GO:0006511">
    <property type="term" value="P:ubiquitin-dependent protein catabolic process"/>
    <property type="evidence" value="ECO:0007669"/>
    <property type="project" value="TreeGrafter"/>
</dbReference>
<organism evidence="16 17">
    <name type="scientific">Smittium mucronatum</name>
    <dbReference type="NCBI Taxonomy" id="133383"/>
    <lineage>
        <taxon>Eukaryota</taxon>
        <taxon>Fungi</taxon>
        <taxon>Fungi incertae sedis</taxon>
        <taxon>Zoopagomycota</taxon>
        <taxon>Kickxellomycotina</taxon>
        <taxon>Harpellomycetes</taxon>
        <taxon>Harpellales</taxon>
        <taxon>Legeriomycetaceae</taxon>
        <taxon>Smittium</taxon>
    </lineage>
</organism>
<evidence type="ECO:0000256" key="2">
    <source>
        <dbReference type="ARBA" id="ARBA00004141"/>
    </source>
</evidence>
<evidence type="ECO:0000256" key="6">
    <source>
        <dbReference type="ARBA" id="ARBA00022723"/>
    </source>
</evidence>
<keyword evidence="6" id="KW-0479">Metal-binding</keyword>
<evidence type="ECO:0000256" key="3">
    <source>
        <dbReference type="ARBA" id="ARBA00012483"/>
    </source>
</evidence>
<feature type="compositionally biased region" description="Polar residues" evidence="13">
    <location>
        <begin position="337"/>
        <end position="350"/>
    </location>
</feature>
<gene>
    <name evidence="16" type="ORF">AYI68_g527</name>
</gene>
<comment type="catalytic activity">
    <reaction evidence="1">
        <text>S-ubiquitinyl-[E2 ubiquitin-conjugating enzyme]-L-cysteine + [acceptor protein]-L-lysine = [E2 ubiquitin-conjugating enzyme]-L-cysteine + N(6)-ubiquitinyl-[acceptor protein]-L-lysine.</text>
        <dbReference type="EC" id="2.3.2.27"/>
    </reaction>
</comment>
<evidence type="ECO:0000256" key="13">
    <source>
        <dbReference type="SAM" id="MobiDB-lite"/>
    </source>
</evidence>
<feature type="domain" description="RING-type" evidence="15">
    <location>
        <begin position="207"/>
        <end position="249"/>
    </location>
</feature>
<keyword evidence="10 14" id="KW-1133">Transmembrane helix</keyword>
<dbReference type="GO" id="GO:0061630">
    <property type="term" value="F:ubiquitin protein ligase activity"/>
    <property type="evidence" value="ECO:0007669"/>
    <property type="project" value="UniProtKB-EC"/>
</dbReference>
<keyword evidence="17" id="KW-1185">Reference proteome</keyword>
<dbReference type="Pfam" id="PF13639">
    <property type="entry name" value="zf-RING_2"/>
    <property type="match status" value="1"/>
</dbReference>
<keyword evidence="4" id="KW-0808">Transferase</keyword>